<dbReference type="GO" id="GO:0046872">
    <property type="term" value="F:metal ion binding"/>
    <property type="evidence" value="ECO:0007669"/>
    <property type="project" value="UniProtKB-KW"/>
</dbReference>
<keyword evidence="4 17" id="KW-0645">Protease</keyword>
<evidence type="ECO:0000256" key="8">
    <source>
        <dbReference type="ARBA" id="ARBA00022833"/>
    </source>
</evidence>
<feature type="signal peptide" evidence="17">
    <location>
        <begin position="1"/>
        <end position="20"/>
    </location>
</feature>
<dbReference type="PANTHER" id="PTHR10942">
    <property type="entry name" value="LEISHMANOLYSIN-LIKE PEPTIDASE"/>
    <property type="match status" value="1"/>
</dbReference>
<evidence type="ECO:0000256" key="11">
    <source>
        <dbReference type="ARBA" id="ARBA00023136"/>
    </source>
</evidence>
<keyword evidence="9" id="KW-0130">Cell adhesion</keyword>
<dbReference type="SUPFAM" id="SSF55486">
    <property type="entry name" value="Metalloproteases ('zincins'), catalytic domain"/>
    <property type="match status" value="1"/>
</dbReference>
<feature type="compositionally biased region" description="Polar residues" evidence="18">
    <location>
        <begin position="636"/>
        <end position="662"/>
    </location>
</feature>
<keyword evidence="12" id="KW-0865">Zymogen</keyword>
<evidence type="ECO:0000256" key="3">
    <source>
        <dbReference type="ARBA" id="ARBA00005860"/>
    </source>
</evidence>
<feature type="binding site" evidence="16">
    <location>
        <position position="301"/>
    </location>
    <ligand>
        <name>Zn(2+)</name>
        <dbReference type="ChEBI" id="CHEBI:29105"/>
        <note>catalytic</note>
    </ligand>
</feature>
<keyword evidence="14" id="KW-0325">Glycoprotein</keyword>
<evidence type="ECO:0000256" key="9">
    <source>
        <dbReference type="ARBA" id="ARBA00022889"/>
    </source>
</evidence>
<keyword evidence="13" id="KW-1015">Disulfide bond</keyword>
<reference evidence="19 20" key="1">
    <citation type="submission" date="2017-03" db="EMBL/GenBank/DDBJ databases">
        <title>An alternative strategy for trypanosome survival in the mammalian bloodstream revealed through genome and transcriptome analysis of the ubiquitous bovine parasite Trypanosoma (Megatrypanum) theileri.</title>
        <authorList>
            <person name="Kelly S."/>
            <person name="Ivens A."/>
            <person name="Mott A."/>
            <person name="O'Neill E."/>
            <person name="Emms D."/>
            <person name="Macleod O."/>
            <person name="Voorheis P."/>
            <person name="Matthews J."/>
            <person name="Matthews K."/>
            <person name="Carrington M."/>
        </authorList>
    </citation>
    <scope>NUCLEOTIDE SEQUENCE [LARGE SCALE GENOMIC DNA]</scope>
    <source>
        <strain evidence="19">Edinburgh</strain>
    </source>
</reference>
<gene>
    <name evidence="19" type="ORF">TM35_000461020</name>
</gene>
<evidence type="ECO:0000256" key="5">
    <source>
        <dbReference type="ARBA" id="ARBA00022723"/>
    </source>
</evidence>
<feature type="compositionally biased region" description="Acidic residues" evidence="18">
    <location>
        <begin position="568"/>
        <end position="581"/>
    </location>
</feature>
<dbReference type="PANTHER" id="PTHR10942:SF0">
    <property type="entry name" value="LEISHMANOLYSIN-LIKE PEPTIDASE"/>
    <property type="match status" value="1"/>
</dbReference>
<evidence type="ECO:0000313" key="20">
    <source>
        <dbReference type="Proteomes" id="UP000192257"/>
    </source>
</evidence>
<evidence type="ECO:0000256" key="16">
    <source>
        <dbReference type="PIRSR" id="PIRSR601577-2"/>
    </source>
</evidence>
<comment type="catalytic activity">
    <reaction evidence="1">
        <text>Preference for hydrophobic residues at P1 and P1' and basic residues at P2' and P3'. A model nonapeptide is cleaved at -Ala-Tyr-|-Leu-Lys-Lys-.</text>
        <dbReference type="EC" id="3.4.24.36"/>
    </reaction>
</comment>
<evidence type="ECO:0000256" key="15">
    <source>
        <dbReference type="PIRSR" id="PIRSR601577-1"/>
    </source>
</evidence>
<dbReference type="Pfam" id="PF01457">
    <property type="entry name" value="Peptidase_M8"/>
    <property type="match status" value="1"/>
</dbReference>
<dbReference type="Gene3D" id="2.10.55.10">
    <property type="entry name" value="Leishmanolysin domain 3"/>
    <property type="match status" value="1"/>
</dbReference>
<evidence type="ECO:0000256" key="18">
    <source>
        <dbReference type="SAM" id="MobiDB-lite"/>
    </source>
</evidence>
<organism evidence="19 20">
    <name type="scientific">Trypanosoma theileri</name>
    <dbReference type="NCBI Taxonomy" id="67003"/>
    <lineage>
        <taxon>Eukaryota</taxon>
        <taxon>Discoba</taxon>
        <taxon>Euglenozoa</taxon>
        <taxon>Kinetoplastea</taxon>
        <taxon>Metakinetoplastina</taxon>
        <taxon>Trypanosomatida</taxon>
        <taxon>Trypanosomatidae</taxon>
        <taxon>Trypanosoma</taxon>
    </lineage>
</organism>
<feature type="non-terminal residue" evidence="19">
    <location>
        <position position="842"/>
    </location>
</feature>
<name>A0A1X0NII4_9TRYP</name>
<keyword evidence="20" id="KW-1185">Reference proteome</keyword>
<dbReference type="GO" id="GO:0006508">
    <property type="term" value="P:proteolysis"/>
    <property type="evidence" value="ECO:0007669"/>
    <property type="project" value="UniProtKB-KW"/>
</dbReference>
<feature type="compositionally biased region" description="Low complexity" evidence="18">
    <location>
        <begin position="723"/>
        <end position="735"/>
    </location>
</feature>
<comment type="subcellular location">
    <subcellularLocation>
        <location evidence="2">Membrane</location>
    </subcellularLocation>
</comment>
<dbReference type="RefSeq" id="XP_028878349.1">
    <property type="nucleotide sequence ID" value="XM_029030281.1"/>
</dbReference>
<dbReference type="EMBL" id="NBCO01000046">
    <property type="protein sequence ID" value="ORC84283.1"/>
    <property type="molecule type" value="Genomic_DNA"/>
</dbReference>
<evidence type="ECO:0000256" key="13">
    <source>
        <dbReference type="ARBA" id="ARBA00023157"/>
    </source>
</evidence>
<dbReference type="EC" id="3.4.24.-" evidence="17"/>
<feature type="binding site" evidence="16">
    <location>
        <position position="229"/>
    </location>
    <ligand>
        <name>Zn(2+)</name>
        <dbReference type="ChEBI" id="CHEBI:29105"/>
        <note>catalytic</note>
    </ligand>
</feature>
<evidence type="ECO:0000313" key="19">
    <source>
        <dbReference type="EMBL" id="ORC84283.1"/>
    </source>
</evidence>
<dbReference type="Gene3D" id="3.10.170.20">
    <property type="match status" value="1"/>
</dbReference>
<feature type="binding site" evidence="16">
    <location>
        <position position="233"/>
    </location>
    <ligand>
        <name>Zn(2+)</name>
        <dbReference type="ChEBI" id="CHEBI:29105"/>
        <note>catalytic</note>
    </ligand>
</feature>
<comment type="similarity">
    <text evidence="3 17">Belongs to the peptidase M8 family.</text>
</comment>
<feature type="compositionally biased region" description="Polar residues" evidence="18">
    <location>
        <begin position="689"/>
        <end position="699"/>
    </location>
</feature>
<dbReference type="GO" id="GO:0016020">
    <property type="term" value="C:membrane"/>
    <property type="evidence" value="ECO:0007669"/>
    <property type="project" value="UniProtKB-SubCell"/>
</dbReference>
<dbReference type="GO" id="GO:0005737">
    <property type="term" value="C:cytoplasm"/>
    <property type="evidence" value="ECO:0007669"/>
    <property type="project" value="TreeGrafter"/>
</dbReference>
<feature type="region of interest" description="Disordered" evidence="18">
    <location>
        <begin position="558"/>
        <end position="819"/>
    </location>
</feature>
<feature type="compositionally biased region" description="Polar residues" evidence="18">
    <location>
        <begin position="757"/>
        <end position="792"/>
    </location>
</feature>
<feature type="active site" evidence="15">
    <location>
        <position position="230"/>
    </location>
</feature>
<sequence length="842" mass="93462">MRRLLCTALLLLCCAYGCIAAVVQPLPQKGQGPWDTYIVSAPKGSIDKSGKNWQPIRFAVSAKEIDRVLKYCEQWKKDPWAKDIYDEDYGFILEVAKHKDEFCYEEEKTKMTDVKKSTLLRKVLPAALKLHSERLSVDRVEKLELPFNKTEKEYPVLPLCTNVSIPKEHQQGISNADFMLYVGVTTSADSTNSVKICSKNTEGRPTSALIKFIPIEIDATRYFIRFTAHEVAHALGFEIEMMKKYMEIKEEKTGKKEVQLVASNALIDKMKEQYKCPSDEGNAEIKGMPLQSKASQTNPPHWKGLIAKDELMSPYTSEPGVKDVNGAYYTSLTLAVFDSMPFYKADFNMAESMSWGKNVGCDFLKGEEQMKSGIIDNNTEMFCKEVKSSLQCTSDRFSLGMCSKDPGKGVQIPDEYFSLFTPILKDTDDDLMDGYPIIKPFITTSCEEGTVEYMPGSIVSNISRCLKGVGLQLREQNVKKKHLLVGDICADVKCDDNKVHIRYKGNDSWHVCNEENSVITPAKDSAFSSGTIQCPKYSEVCNEKKKSTEFTIVYDEGEEEKLKREEEQEKDEMEVEAQEAETDQKKKEQEAKNKMEEDNHKMEEKEQLVEERSQVNTNSQQVPPLPADGKMKENQSKPAEQSALDTSGKQSPAPSNAGNQGDSAGVGQEDVSLPASPEPRAANEENRAQDSNINNSSGALPQEPSIPAPKGPNSEASKEVSSETTETPKPVKTEPNAVSEQTSTIKDEDKKNKTENIEQVQETITQSQPQNGNDEGINTTVDTTLDPNSPATDNEKEGGVNADNNTTNTTTSIPENVSASAVPATLTELNKTQMGQVINQVG</sequence>
<evidence type="ECO:0000256" key="10">
    <source>
        <dbReference type="ARBA" id="ARBA00023049"/>
    </source>
</evidence>
<evidence type="ECO:0000256" key="4">
    <source>
        <dbReference type="ARBA" id="ARBA00022670"/>
    </source>
</evidence>
<dbReference type="GO" id="GO:0004222">
    <property type="term" value="F:metalloendopeptidase activity"/>
    <property type="evidence" value="ECO:0007669"/>
    <property type="project" value="UniProtKB-UniRule"/>
</dbReference>
<evidence type="ECO:0000256" key="14">
    <source>
        <dbReference type="ARBA" id="ARBA00023180"/>
    </source>
</evidence>
<dbReference type="Proteomes" id="UP000192257">
    <property type="component" value="Unassembled WGS sequence"/>
</dbReference>
<feature type="compositionally biased region" description="Basic and acidic residues" evidence="18">
    <location>
        <begin position="745"/>
        <end position="756"/>
    </location>
</feature>
<keyword evidence="8 16" id="KW-0862">Zinc</keyword>
<evidence type="ECO:0000256" key="17">
    <source>
        <dbReference type="RuleBase" id="RU366077"/>
    </source>
</evidence>
<dbReference type="InterPro" id="IPR001577">
    <property type="entry name" value="Peptidase_M8"/>
</dbReference>
<comment type="caution">
    <text evidence="19">The sequence shown here is derived from an EMBL/GenBank/DDBJ whole genome shotgun (WGS) entry which is preliminary data.</text>
</comment>
<accession>A0A1X0NII4</accession>
<dbReference type="OrthoDB" id="527990at2759"/>
<keyword evidence="10 16" id="KW-0482">Metalloprotease</keyword>
<keyword evidence="5 16" id="KW-0479">Metal-binding</keyword>
<dbReference type="GO" id="GO:0007155">
    <property type="term" value="P:cell adhesion"/>
    <property type="evidence" value="ECO:0007669"/>
    <property type="project" value="UniProtKB-KW"/>
</dbReference>
<dbReference type="Gene3D" id="3.90.132.10">
    <property type="entry name" value="Leishmanolysin , domain 2"/>
    <property type="match status" value="1"/>
</dbReference>
<keyword evidence="11" id="KW-0472">Membrane</keyword>
<dbReference type="PRINTS" id="PR00782">
    <property type="entry name" value="LSHMANOLYSIN"/>
</dbReference>
<dbReference type="AlphaFoldDB" id="A0A1X0NII4"/>
<protein>
    <recommendedName>
        <fullName evidence="17">Leishmanolysin-like peptidase</fullName>
        <ecNumber evidence="17">3.4.24.-</ecNumber>
    </recommendedName>
</protein>
<proteinExistence type="inferred from homology"/>
<dbReference type="GeneID" id="39990061"/>
<feature type="compositionally biased region" description="Basic and acidic residues" evidence="18">
    <location>
        <begin position="582"/>
        <end position="613"/>
    </location>
</feature>
<evidence type="ECO:0000256" key="1">
    <source>
        <dbReference type="ARBA" id="ARBA00001249"/>
    </source>
</evidence>
<dbReference type="VEuPathDB" id="TriTrypDB:TM35_000461020"/>
<evidence type="ECO:0000256" key="6">
    <source>
        <dbReference type="ARBA" id="ARBA00022729"/>
    </source>
</evidence>
<keyword evidence="6 17" id="KW-0732">Signal</keyword>
<dbReference type="Gene3D" id="2.30.34.10">
    <property type="entry name" value="Leishmanolysin domain 4"/>
    <property type="match status" value="1"/>
</dbReference>
<feature type="chain" id="PRO_5023965601" description="Leishmanolysin-like peptidase" evidence="17">
    <location>
        <begin position="21"/>
        <end position="842"/>
    </location>
</feature>
<comment type="cofactor">
    <cofactor evidence="16 17">
        <name>Zn(2+)</name>
        <dbReference type="ChEBI" id="CHEBI:29105"/>
    </cofactor>
    <text evidence="16 17">Binds 1 zinc ion per subunit.</text>
</comment>
<keyword evidence="7 17" id="KW-0378">Hydrolase</keyword>
<evidence type="ECO:0000256" key="2">
    <source>
        <dbReference type="ARBA" id="ARBA00004370"/>
    </source>
</evidence>
<evidence type="ECO:0000256" key="12">
    <source>
        <dbReference type="ARBA" id="ARBA00023145"/>
    </source>
</evidence>
<evidence type="ECO:0000256" key="7">
    <source>
        <dbReference type="ARBA" id="ARBA00022801"/>
    </source>
</evidence>